<dbReference type="InterPro" id="IPR000572">
    <property type="entry name" value="OxRdtase_Mopterin-bd_dom"/>
</dbReference>
<dbReference type="GeneID" id="99810549"/>
<keyword evidence="3" id="KW-0614">Plasmid</keyword>
<name>A0A221ZPD5_KLEPN</name>
<gene>
    <name evidence="4" type="ORF">DW286_22330</name>
</gene>
<evidence type="ECO:0000313" key="3">
    <source>
        <dbReference type="EMBL" id="ASO64387.1"/>
    </source>
</evidence>
<geneLocation type="plasmid" evidence="3">
    <name>p675920-2</name>
</geneLocation>
<feature type="signal peptide" evidence="1">
    <location>
        <begin position="1"/>
        <end position="21"/>
    </location>
</feature>
<dbReference type="Pfam" id="PF00174">
    <property type="entry name" value="Oxidored_molyb"/>
    <property type="match status" value="1"/>
</dbReference>
<feature type="domain" description="Oxidoreductase molybdopterin-binding" evidence="2">
    <location>
        <begin position="57"/>
        <end position="131"/>
    </location>
</feature>
<dbReference type="EMBL" id="MF133496">
    <property type="protein sequence ID" value="ASO64387.1"/>
    <property type="molecule type" value="Genomic_DNA"/>
</dbReference>
<dbReference type="Proteomes" id="UP000254657">
    <property type="component" value="Unassembled WGS sequence"/>
</dbReference>
<dbReference type="AlphaFoldDB" id="A0A221ZPD5"/>
<protein>
    <submittedName>
        <fullName evidence="3">Oxidoreductase</fullName>
    </submittedName>
</protein>
<evidence type="ECO:0000313" key="4">
    <source>
        <dbReference type="EMBL" id="RDT87060.1"/>
    </source>
</evidence>
<evidence type="ECO:0000256" key="1">
    <source>
        <dbReference type="SAM" id="SignalP"/>
    </source>
</evidence>
<dbReference type="InterPro" id="IPR036374">
    <property type="entry name" value="OxRdtase_Mopterin-bd_sf"/>
</dbReference>
<organism evidence="3">
    <name type="scientific">Klebsiella pneumoniae</name>
    <dbReference type="NCBI Taxonomy" id="573"/>
    <lineage>
        <taxon>Bacteria</taxon>
        <taxon>Pseudomonadati</taxon>
        <taxon>Pseudomonadota</taxon>
        <taxon>Gammaproteobacteria</taxon>
        <taxon>Enterobacterales</taxon>
        <taxon>Enterobacteriaceae</taxon>
        <taxon>Klebsiella/Raoultella group</taxon>
        <taxon>Klebsiella</taxon>
        <taxon>Klebsiella pneumoniae complex</taxon>
    </lineage>
</organism>
<accession>A0A221ZPD5</accession>
<reference evidence="3" key="1">
    <citation type="submission" date="2017-05" db="EMBL/GenBank/DDBJ databases">
        <title>Complete sequence of p675920-1.</title>
        <authorList>
            <person name="Feng J."/>
            <person name="Zhou D."/>
        </authorList>
    </citation>
    <scope>NUCLEOTIDE SEQUENCE</scope>
    <source>
        <strain evidence="3">675920</strain>
        <plasmid evidence="3">p675920-2</plasmid>
    </source>
</reference>
<feature type="chain" id="PRO_5043152524" evidence="1">
    <location>
        <begin position="22"/>
        <end position="164"/>
    </location>
</feature>
<dbReference type="EMBL" id="QRCF01000030">
    <property type="protein sequence ID" value="RDT87060.1"/>
    <property type="molecule type" value="Genomic_DNA"/>
</dbReference>
<dbReference type="Gene3D" id="3.90.420.10">
    <property type="entry name" value="Oxidoreductase, molybdopterin-binding domain"/>
    <property type="match status" value="1"/>
</dbReference>
<keyword evidence="1" id="KW-0732">Signal</keyword>
<evidence type="ECO:0000259" key="2">
    <source>
        <dbReference type="Pfam" id="PF00174"/>
    </source>
</evidence>
<dbReference type="RefSeq" id="WP_032440571.1">
    <property type="nucleotide sequence ID" value="NZ_BFCP01000027.1"/>
</dbReference>
<reference evidence="4" key="2">
    <citation type="submission" date="2018-07" db="EMBL/GenBank/DDBJ databases">
        <title>Draft genome sequence of Klebsiella pneumoniae K293.</title>
        <authorList>
            <person name="He F."/>
        </authorList>
    </citation>
    <scope>NUCLEOTIDE SEQUENCE</scope>
    <source>
        <strain evidence="4">K293</strain>
    </source>
</reference>
<sequence>MHKFQLSFFATILFVTSQTMAATEDINIDGMISHKNNDIGYTLTFNDFIKMPMAHIKTTTPWTKPKTKVDFEGVRVKDILKLVGAQGRTLRMIALNDYSIDIPVSDVENYNIIFAYKMNGKKLKVRNFGPYFVIYPLDEHASEINNPLYLSRFIWQVNKITVLK</sequence>
<dbReference type="SUPFAM" id="SSF56524">
    <property type="entry name" value="Oxidoreductase molybdopterin-binding domain"/>
    <property type="match status" value="1"/>
</dbReference>
<proteinExistence type="predicted"/>